<feature type="region of interest" description="Disordered" evidence="1">
    <location>
        <begin position="1"/>
        <end position="36"/>
    </location>
</feature>
<dbReference type="SUPFAM" id="SSF53850">
    <property type="entry name" value="Periplasmic binding protein-like II"/>
    <property type="match status" value="1"/>
</dbReference>
<name>A0ABZ1HJA3_STRPH</name>
<dbReference type="RefSeq" id="WP_326760513.1">
    <property type="nucleotide sequence ID" value="NZ_CP109135.1"/>
</dbReference>
<accession>A0ABZ1HJA3</accession>
<dbReference type="PANTHER" id="PTHR43649">
    <property type="entry name" value="ARABINOSE-BINDING PROTEIN-RELATED"/>
    <property type="match status" value="1"/>
</dbReference>
<gene>
    <name evidence="2" type="ORF">OHB35_31225</name>
</gene>
<dbReference type="Proteomes" id="UP001340816">
    <property type="component" value="Chromosome"/>
</dbReference>
<protein>
    <submittedName>
        <fullName evidence="2">Extracellular solute-binding protein</fullName>
    </submittedName>
</protein>
<keyword evidence="3" id="KW-1185">Reference proteome</keyword>
<proteinExistence type="predicted"/>
<dbReference type="Pfam" id="PF01547">
    <property type="entry name" value="SBP_bac_1"/>
    <property type="match status" value="1"/>
</dbReference>
<evidence type="ECO:0000256" key="1">
    <source>
        <dbReference type="SAM" id="MobiDB-lite"/>
    </source>
</evidence>
<evidence type="ECO:0000313" key="3">
    <source>
        <dbReference type="Proteomes" id="UP001340816"/>
    </source>
</evidence>
<sequence>MESISGRSNGGRPTGRQPTGESPDSPGSPGSLGGGTFGGRTFSRRWVLGAGATTLLTTGLTACGSGDGSGGGGGTITAMVYGDDAVKVQTAAVGRFNKSAASKSAKGKVKLEKVPGSDYSAKLRTAMGSPSAPDVFFNWGGGSIKAYQEANQLIDLTDTIEGDPVLKGGFLPSVLAAGGLGGRNYGIPMRGMQPVILFYNKSVFAEHKLQPPTTWAELQEINTKLKAAKITPFALGGADTWTELMWLEYLVDRIGGPEVFAKIQGGDASAWGDPAVLKAAETVKELIDDGAFGSKFSSVSYVNGGAPAVFAKGKAAMHLMGSWEYSTQLGKFPSFAKNNLGWCAFPTVEGGTGDIRNVVGNPTNYWSVNSRTQNKDAAIAFLKDCASQAYAKALVANGDIPTTANAAKLLEASPNPEFAKFQYEMVEKAPAFTLSWDQALGADIATPMLTEINKLFVGKSSPSQFVSALKELK</sequence>
<dbReference type="EMBL" id="CP109135">
    <property type="protein sequence ID" value="WSD17350.1"/>
    <property type="molecule type" value="Genomic_DNA"/>
</dbReference>
<evidence type="ECO:0000313" key="2">
    <source>
        <dbReference type="EMBL" id="WSD17350.1"/>
    </source>
</evidence>
<organism evidence="2 3">
    <name type="scientific">Streptomyces phaeochromogenes</name>
    <dbReference type="NCBI Taxonomy" id="1923"/>
    <lineage>
        <taxon>Bacteria</taxon>
        <taxon>Bacillati</taxon>
        <taxon>Actinomycetota</taxon>
        <taxon>Actinomycetes</taxon>
        <taxon>Kitasatosporales</taxon>
        <taxon>Streptomycetaceae</taxon>
        <taxon>Streptomyces</taxon>
        <taxon>Streptomyces phaeochromogenes group</taxon>
    </lineage>
</organism>
<feature type="compositionally biased region" description="Low complexity" evidence="1">
    <location>
        <begin position="18"/>
        <end position="29"/>
    </location>
</feature>
<dbReference type="Gene3D" id="3.40.190.10">
    <property type="entry name" value="Periplasmic binding protein-like II"/>
    <property type="match status" value="2"/>
</dbReference>
<dbReference type="InterPro" id="IPR050490">
    <property type="entry name" value="Bact_solute-bd_prot1"/>
</dbReference>
<dbReference type="InterPro" id="IPR006059">
    <property type="entry name" value="SBP"/>
</dbReference>
<dbReference type="PANTHER" id="PTHR43649:SF14">
    <property type="entry name" value="BLR3389 PROTEIN"/>
    <property type="match status" value="1"/>
</dbReference>
<reference evidence="2 3" key="1">
    <citation type="submission" date="2022-10" db="EMBL/GenBank/DDBJ databases">
        <title>The complete genomes of actinobacterial strains from the NBC collection.</title>
        <authorList>
            <person name="Joergensen T.S."/>
            <person name="Alvarez Arevalo M."/>
            <person name="Sterndorff E.B."/>
            <person name="Faurdal D."/>
            <person name="Vuksanovic O."/>
            <person name="Mourched A.-S."/>
            <person name="Charusanti P."/>
            <person name="Shaw S."/>
            <person name="Blin K."/>
            <person name="Weber T."/>
        </authorList>
    </citation>
    <scope>NUCLEOTIDE SEQUENCE [LARGE SCALE GENOMIC DNA]</scope>
    <source>
        <strain evidence="2 3">NBC 01752</strain>
    </source>
</reference>